<organism evidence="3 4">
    <name type="scientific">Candidatus Woesebacteria bacterium RIFCSPHIGHO2_01_FULL_39_28</name>
    <dbReference type="NCBI Taxonomy" id="1802496"/>
    <lineage>
        <taxon>Bacteria</taxon>
        <taxon>Candidatus Woeseibacteriota</taxon>
    </lineage>
</organism>
<dbReference type="Pfam" id="PF03703">
    <property type="entry name" value="bPH_2"/>
    <property type="match status" value="1"/>
</dbReference>
<keyword evidence="1" id="KW-0472">Membrane</keyword>
<feature type="transmembrane region" description="Helical" evidence="1">
    <location>
        <begin position="73"/>
        <end position="89"/>
    </location>
</feature>
<dbReference type="PANTHER" id="PTHR34473">
    <property type="entry name" value="UPF0699 TRANSMEMBRANE PROTEIN YDBS"/>
    <property type="match status" value="1"/>
</dbReference>
<evidence type="ECO:0000313" key="3">
    <source>
        <dbReference type="EMBL" id="OGM24177.1"/>
    </source>
</evidence>
<feature type="transmembrane region" description="Helical" evidence="1">
    <location>
        <begin position="95"/>
        <end position="113"/>
    </location>
</feature>
<comment type="caution">
    <text evidence="3">The sequence shown here is derived from an EMBL/GenBank/DDBJ whole genome shotgun (WGS) entry which is preliminary data.</text>
</comment>
<protein>
    <recommendedName>
        <fullName evidence="2">YdbS-like PH domain-containing protein</fullName>
    </recommendedName>
</protein>
<proteinExistence type="predicted"/>
<dbReference type="PANTHER" id="PTHR34473:SF2">
    <property type="entry name" value="UPF0699 TRANSMEMBRANE PROTEIN YDBT"/>
    <property type="match status" value="1"/>
</dbReference>
<gene>
    <name evidence="3" type="ORF">A2627_04775</name>
</gene>
<sequence>MNNQELANYIDSQIKAGIAIEKIKTALLGAGWKQEVIDSALISINTDSTNQTLSNSVTEKEYPISNRWMWEKSLYFITIILFITLIYSGSKELTLNLVFFSVIYGISLLFLYLSKINFHYSFDNQNVIVRQGILNKKNRTLPFAVIQNVFVKQGLLDRFFGISTLSIENASGGGGAGQFTKAFGFYFKNKGERNDTIGIGIQGNKVSIPGLTVSDAEKLKEIILMKIKENPHADTTSGI</sequence>
<dbReference type="InterPro" id="IPR005182">
    <property type="entry name" value="YdbS-like_PH"/>
</dbReference>
<reference evidence="3 4" key="1">
    <citation type="journal article" date="2016" name="Nat. Commun.">
        <title>Thousands of microbial genomes shed light on interconnected biogeochemical processes in an aquifer system.</title>
        <authorList>
            <person name="Anantharaman K."/>
            <person name="Brown C.T."/>
            <person name="Hug L.A."/>
            <person name="Sharon I."/>
            <person name="Castelle C.J."/>
            <person name="Probst A.J."/>
            <person name="Thomas B.C."/>
            <person name="Singh A."/>
            <person name="Wilkins M.J."/>
            <person name="Karaoz U."/>
            <person name="Brodie E.L."/>
            <person name="Williams K.H."/>
            <person name="Hubbard S.S."/>
            <person name="Banfield J.F."/>
        </authorList>
    </citation>
    <scope>NUCLEOTIDE SEQUENCE [LARGE SCALE GENOMIC DNA]</scope>
</reference>
<evidence type="ECO:0000313" key="4">
    <source>
        <dbReference type="Proteomes" id="UP000178851"/>
    </source>
</evidence>
<keyword evidence="1" id="KW-0812">Transmembrane</keyword>
<evidence type="ECO:0000256" key="1">
    <source>
        <dbReference type="SAM" id="Phobius"/>
    </source>
</evidence>
<dbReference type="Proteomes" id="UP000178851">
    <property type="component" value="Unassembled WGS sequence"/>
</dbReference>
<accession>A0A1F7YA28</accession>
<evidence type="ECO:0000259" key="2">
    <source>
        <dbReference type="Pfam" id="PF03703"/>
    </source>
</evidence>
<name>A0A1F7YA28_9BACT</name>
<feature type="domain" description="YdbS-like PH" evidence="2">
    <location>
        <begin position="117"/>
        <end position="223"/>
    </location>
</feature>
<dbReference type="EMBL" id="MGGI01000033">
    <property type="protein sequence ID" value="OGM24177.1"/>
    <property type="molecule type" value="Genomic_DNA"/>
</dbReference>
<dbReference type="AlphaFoldDB" id="A0A1F7YA28"/>
<keyword evidence="1" id="KW-1133">Transmembrane helix</keyword>